<name>A0A453J2C3_AEGTS</name>
<reference evidence="2" key="2">
    <citation type="journal article" date="2017" name="Nat. Plants">
        <title>The Aegilops tauschii genome reveals multiple impacts of transposons.</title>
        <authorList>
            <person name="Zhao G."/>
            <person name="Zou C."/>
            <person name="Li K."/>
            <person name="Wang K."/>
            <person name="Li T."/>
            <person name="Gao L."/>
            <person name="Zhang X."/>
            <person name="Wang H."/>
            <person name="Yang Z."/>
            <person name="Liu X."/>
            <person name="Jiang W."/>
            <person name="Mao L."/>
            <person name="Kong X."/>
            <person name="Jiao Y."/>
            <person name="Jia J."/>
        </authorList>
    </citation>
    <scope>NUCLEOTIDE SEQUENCE [LARGE SCALE GENOMIC DNA]</scope>
    <source>
        <strain evidence="2">cv. AL8/78</strain>
    </source>
</reference>
<reference evidence="1" key="4">
    <citation type="submission" date="2019-03" db="UniProtKB">
        <authorList>
            <consortium name="EnsemblPlants"/>
        </authorList>
    </citation>
    <scope>IDENTIFICATION</scope>
</reference>
<dbReference type="EnsemblPlants" id="AET4Gv20762200.11">
    <property type="protein sequence ID" value="AET4Gv20762200.11"/>
    <property type="gene ID" value="AET4Gv20762200"/>
</dbReference>
<sequence>PAPRTPPTYLRTHGQVSVCSSVVAWHGVITLPIVLSVNRQELVHGGWQVATDLAARRRPGRWWLRWLGSRATRRAAPIWRTPRTWCWSVAEAAEETAGEARAGGWRWGRAPGVASTRDASVLLFFHSPLRYFFGGLVFSRDPGYPVAQG</sequence>
<dbReference type="AlphaFoldDB" id="A0A453J2C3"/>
<reference evidence="1" key="3">
    <citation type="journal article" date="2017" name="Nature">
        <title>Genome sequence of the progenitor of the wheat D genome Aegilops tauschii.</title>
        <authorList>
            <person name="Luo M.C."/>
            <person name="Gu Y.Q."/>
            <person name="Puiu D."/>
            <person name="Wang H."/>
            <person name="Twardziok S.O."/>
            <person name="Deal K.R."/>
            <person name="Huo N."/>
            <person name="Zhu T."/>
            <person name="Wang L."/>
            <person name="Wang Y."/>
            <person name="McGuire P.E."/>
            <person name="Liu S."/>
            <person name="Long H."/>
            <person name="Ramasamy R.K."/>
            <person name="Rodriguez J.C."/>
            <person name="Van S.L."/>
            <person name="Yuan L."/>
            <person name="Wang Z."/>
            <person name="Xia Z."/>
            <person name="Xiao L."/>
            <person name="Anderson O.D."/>
            <person name="Ouyang S."/>
            <person name="Liang Y."/>
            <person name="Zimin A.V."/>
            <person name="Pertea G."/>
            <person name="Qi P."/>
            <person name="Bennetzen J.L."/>
            <person name="Dai X."/>
            <person name="Dawson M.W."/>
            <person name="Muller H.G."/>
            <person name="Kugler K."/>
            <person name="Rivarola-Duarte L."/>
            <person name="Spannagl M."/>
            <person name="Mayer K.F.X."/>
            <person name="Lu F.H."/>
            <person name="Bevan M.W."/>
            <person name="Leroy P."/>
            <person name="Li P."/>
            <person name="You F.M."/>
            <person name="Sun Q."/>
            <person name="Liu Z."/>
            <person name="Lyons E."/>
            <person name="Wicker T."/>
            <person name="Salzberg S.L."/>
            <person name="Devos K.M."/>
            <person name="Dvorak J."/>
        </authorList>
    </citation>
    <scope>NUCLEOTIDE SEQUENCE [LARGE SCALE GENOMIC DNA]</scope>
    <source>
        <strain evidence="1">cv. AL8/78</strain>
    </source>
</reference>
<evidence type="ECO:0000313" key="1">
    <source>
        <dbReference type="EnsemblPlants" id="AET4Gv20762200.11"/>
    </source>
</evidence>
<reference evidence="1" key="5">
    <citation type="journal article" date="2021" name="G3 (Bethesda)">
        <title>Aegilops tauschii genome assembly Aet v5.0 features greater sequence contiguity and improved annotation.</title>
        <authorList>
            <person name="Wang L."/>
            <person name="Zhu T."/>
            <person name="Rodriguez J.C."/>
            <person name="Deal K.R."/>
            <person name="Dubcovsky J."/>
            <person name="McGuire P.E."/>
            <person name="Lux T."/>
            <person name="Spannagl M."/>
            <person name="Mayer K.F.X."/>
            <person name="Baldrich P."/>
            <person name="Meyers B.C."/>
            <person name="Huo N."/>
            <person name="Gu Y.Q."/>
            <person name="Zhou H."/>
            <person name="Devos K.M."/>
            <person name="Bennetzen J.L."/>
            <person name="Unver T."/>
            <person name="Budak H."/>
            <person name="Gulick P.J."/>
            <person name="Galiba G."/>
            <person name="Kalapos B."/>
            <person name="Nelson D.R."/>
            <person name="Li P."/>
            <person name="You F.M."/>
            <person name="Luo M.C."/>
            <person name="Dvorak J."/>
        </authorList>
    </citation>
    <scope>NUCLEOTIDE SEQUENCE [LARGE SCALE GENOMIC DNA]</scope>
    <source>
        <strain evidence="1">cv. AL8/78</strain>
    </source>
</reference>
<keyword evidence="2" id="KW-1185">Reference proteome</keyword>
<accession>A0A453J2C3</accession>
<dbReference type="Proteomes" id="UP000015105">
    <property type="component" value="Chromosome 4D"/>
</dbReference>
<organism evidence="1 2">
    <name type="scientific">Aegilops tauschii subsp. strangulata</name>
    <name type="common">Goatgrass</name>
    <dbReference type="NCBI Taxonomy" id="200361"/>
    <lineage>
        <taxon>Eukaryota</taxon>
        <taxon>Viridiplantae</taxon>
        <taxon>Streptophyta</taxon>
        <taxon>Embryophyta</taxon>
        <taxon>Tracheophyta</taxon>
        <taxon>Spermatophyta</taxon>
        <taxon>Magnoliopsida</taxon>
        <taxon>Liliopsida</taxon>
        <taxon>Poales</taxon>
        <taxon>Poaceae</taxon>
        <taxon>BOP clade</taxon>
        <taxon>Pooideae</taxon>
        <taxon>Triticodae</taxon>
        <taxon>Triticeae</taxon>
        <taxon>Triticinae</taxon>
        <taxon>Aegilops</taxon>
    </lineage>
</organism>
<evidence type="ECO:0000313" key="2">
    <source>
        <dbReference type="Proteomes" id="UP000015105"/>
    </source>
</evidence>
<protein>
    <submittedName>
        <fullName evidence="1">Uncharacterized protein</fullName>
    </submittedName>
</protein>
<reference evidence="2" key="1">
    <citation type="journal article" date="2014" name="Science">
        <title>Ancient hybridizations among the ancestral genomes of bread wheat.</title>
        <authorList>
            <consortium name="International Wheat Genome Sequencing Consortium,"/>
            <person name="Marcussen T."/>
            <person name="Sandve S.R."/>
            <person name="Heier L."/>
            <person name="Spannagl M."/>
            <person name="Pfeifer M."/>
            <person name="Jakobsen K.S."/>
            <person name="Wulff B.B."/>
            <person name="Steuernagel B."/>
            <person name="Mayer K.F."/>
            <person name="Olsen O.A."/>
        </authorList>
    </citation>
    <scope>NUCLEOTIDE SEQUENCE [LARGE SCALE GENOMIC DNA]</scope>
    <source>
        <strain evidence="2">cv. AL8/78</strain>
    </source>
</reference>
<dbReference type="Gramene" id="AET4Gv20762200.11">
    <property type="protein sequence ID" value="AET4Gv20762200.11"/>
    <property type="gene ID" value="AET4Gv20762200"/>
</dbReference>
<proteinExistence type="predicted"/>